<feature type="binding site" evidence="12">
    <location>
        <position position="122"/>
    </location>
    <ligand>
        <name>a divalent metal cation</name>
        <dbReference type="ChEBI" id="CHEBI:60240"/>
    </ligand>
</feature>
<keyword evidence="8 12" id="KW-0479">Metal-binding</keyword>
<dbReference type="GO" id="GO:0003723">
    <property type="term" value="F:RNA binding"/>
    <property type="evidence" value="ECO:0007669"/>
    <property type="project" value="UniProtKB-UniRule"/>
</dbReference>
<keyword evidence="6" id="KW-0963">Cytoplasm</keyword>
<dbReference type="AlphaFoldDB" id="A0A1D9MJR9"/>
<comment type="function">
    <text evidence="3 13">Endonuclease that specifically degrades the RNA of RNA-DNA hybrids.</text>
</comment>
<dbReference type="CDD" id="cd07182">
    <property type="entry name" value="RNase_HII_bacteria_HII_like"/>
    <property type="match status" value="1"/>
</dbReference>
<evidence type="ECO:0000256" key="3">
    <source>
        <dbReference type="ARBA" id="ARBA00004065"/>
    </source>
</evidence>
<sequence>MTKQFASSQFEQELLRDFQLVGGMDEVGRGALAGPVGIGLCVISAATKPAPPTLADSKLLAAKTRESLVSVVEEWAEGATVTYGTSQEIDQLGIIGAQRLAGWRALEQMRNKQLLPSVVILDGCHDWLSPPQDLFASMELETQFPELFSVFPKVIMRVKADRDLTVVAAASVLAKVSRDAFMKALPDPGYGWAQNVGYGTKTHLLGLDALGPSEYHRMSWKVNGQSLETQTKGNK</sequence>
<comment type="similarity">
    <text evidence="5 13">Belongs to the RNase HII family.</text>
</comment>
<dbReference type="STRING" id="1912795.BK816_03890"/>
<dbReference type="SUPFAM" id="SSF53098">
    <property type="entry name" value="Ribonuclease H-like"/>
    <property type="match status" value="1"/>
</dbReference>
<evidence type="ECO:0000256" key="12">
    <source>
        <dbReference type="PROSITE-ProRule" id="PRU01319"/>
    </source>
</evidence>
<dbReference type="NCBIfam" id="NF000595">
    <property type="entry name" value="PRK00015.1-3"/>
    <property type="match status" value="1"/>
</dbReference>
<comment type="subcellular location">
    <subcellularLocation>
        <location evidence="4">Cytoplasm</location>
    </subcellularLocation>
</comment>
<dbReference type="GO" id="GO:0006298">
    <property type="term" value="P:mismatch repair"/>
    <property type="evidence" value="ECO:0007669"/>
    <property type="project" value="TreeGrafter"/>
</dbReference>
<dbReference type="OrthoDB" id="9803420at2"/>
<keyword evidence="16" id="KW-1185">Reference proteome</keyword>
<dbReference type="InterPro" id="IPR024567">
    <property type="entry name" value="RNase_HII/HIII_dom"/>
</dbReference>
<evidence type="ECO:0000256" key="2">
    <source>
        <dbReference type="ARBA" id="ARBA00001946"/>
    </source>
</evidence>
<reference evidence="15 16" key="1">
    <citation type="submission" date="2016-10" db="EMBL/GenBank/DDBJ databases">
        <title>Actinomyces aegypiusis sp. nov., isolated from the Aegypius monachus in Qinghai Tibet Plateau China.</title>
        <authorList>
            <person name="Wang Y."/>
        </authorList>
    </citation>
    <scope>NUCLEOTIDE SEQUENCE [LARGE SCALE GENOMIC DNA]</scope>
    <source>
        <strain evidence="15 16">VUL4_3</strain>
    </source>
</reference>
<accession>A0A1D9MJR9</accession>
<dbReference type="KEGG" id="avu:BK816_03890"/>
<dbReference type="Gene3D" id="3.30.420.10">
    <property type="entry name" value="Ribonuclease H-like superfamily/Ribonuclease H"/>
    <property type="match status" value="1"/>
</dbReference>
<dbReference type="GO" id="GO:0032299">
    <property type="term" value="C:ribonuclease H2 complex"/>
    <property type="evidence" value="ECO:0007669"/>
    <property type="project" value="TreeGrafter"/>
</dbReference>
<evidence type="ECO:0000256" key="5">
    <source>
        <dbReference type="ARBA" id="ARBA00007383"/>
    </source>
</evidence>
<keyword evidence="11" id="KW-0464">Manganese</keyword>
<evidence type="ECO:0000256" key="10">
    <source>
        <dbReference type="ARBA" id="ARBA00022801"/>
    </source>
</evidence>
<dbReference type="InterPro" id="IPR036397">
    <property type="entry name" value="RNaseH_sf"/>
</dbReference>
<comment type="catalytic activity">
    <reaction evidence="1 12 13">
        <text>Endonucleolytic cleavage to 5'-phosphomonoester.</text>
        <dbReference type="EC" id="3.1.26.4"/>
    </reaction>
</comment>
<evidence type="ECO:0000256" key="11">
    <source>
        <dbReference type="ARBA" id="ARBA00023211"/>
    </source>
</evidence>
<dbReference type="InterPro" id="IPR001352">
    <property type="entry name" value="RNase_HII/HIII"/>
</dbReference>
<keyword evidence="7 12" id="KW-0540">Nuclease</keyword>
<evidence type="ECO:0000256" key="1">
    <source>
        <dbReference type="ARBA" id="ARBA00000077"/>
    </source>
</evidence>
<name>A0A1D9MJR9_9ACTO</name>
<dbReference type="InterPro" id="IPR022898">
    <property type="entry name" value="RNase_HII"/>
</dbReference>
<dbReference type="EC" id="3.1.26.4" evidence="13"/>
<dbReference type="GO" id="GO:0004523">
    <property type="term" value="F:RNA-DNA hybrid ribonuclease activity"/>
    <property type="evidence" value="ECO:0007669"/>
    <property type="project" value="UniProtKB-UniRule"/>
</dbReference>
<evidence type="ECO:0000256" key="7">
    <source>
        <dbReference type="ARBA" id="ARBA00022722"/>
    </source>
</evidence>
<feature type="binding site" evidence="12">
    <location>
        <position position="26"/>
    </location>
    <ligand>
        <name>a divalent metal cation</name>
        <dbReference type="ChEBI" id="CHEBI:60240"/>
    </ligand>
</feature>
<feature type="domain" description="RNase H type-2" evidence="14">
    <location>
        <begin position="19"/>
        <end position="232"/>
    </location>
</feature>
<gene>
    <name evidence="15" type="ORF">BK816_03890</name>
</gene>
<dbReference type="InterPro" id="IPR012337">
    <property type="entry name" value="RNaseH-like_sf"/>
</dbReference>
<dbReference type="GO" id="GO:0005737">
    <property type="term" value="C:cytoplasm"/>
    <property type="evidence" value="ECO:0007669"/>
    <property type="project" value="UniProtKB-SubCell"/>
</dbReference>
<organism evidence="15 16">
    <name type="scientific">Boudabousia tangfeifanii</name>
    <dbReference type="NCBI Taxonomy" id="1912795"/>
    <lineage>
        <taxon>Bacteria</taxon>
        <taxon>Bacillati</taxon>
        <taxon>Actinomycetota</taxon>
        <taxon>Actinomycetes</taxon>
        <taxon>Actinomycetales</taxon>
        <taxon>Actinomycetaceae</taxon>
        <taxon>Boudabousia</taxon>
    </lineage>
</organism>
<keyword evidence="10 12" id="KW-0378">Hydrolase</keyword>
<dbReference type="Proteomes" id="UP000176288">
    <property type="component" value="Chromosome"/>
</dbReference>
<dbReference type="PROSITE" id="PS51975">
    <property type="entry name" value="RNASE_H_2"/>
    <property type="match status" value="1"/>
</dbReference>
<proteinExistence type="inferred from homology"/>
<evidence type="ECO:0000313" key="16">
    <source>
        <dbReference type="Proteomes" id="UP000176288"/>
    </source>
</evidence>
<evidence type="ECO:0000256" key="8">
    <source>
        <dbReference type="ARBA" id="ARBA00022723"/>
    </source>
</evidence>
<keyword evidence="9 12" id="KW-0255">Endonuclease</keyword>
<evidence type="ECO:0000313" key="15">
    <source>
        <dbReference type="EMBL" id="AOZ72544.1"/>
    </source>
</evidence>
<dbReference type="GO" id="GO:0046872">
    <property type="term" value="F:metal ion binding"/>
    <property type="evidence" value="ECO:0007669"/>
    <property type="project" value="UniProtKB-KW"/>
</dbReference>
<dbReference type="PANTHER" id="PTHR10954:SF18">
    <property type="entry name" value="RIBONUCLEASE HII"/>
    <property type="match status" value="1"/>
</dbReference>
<evidence type="ECO:0000256" key="13">
    <source>
        <dbReference type="RuleBase" id="RU003515"/>
    </source>
</evidence>
<evidence type="ECO:0000256" key="9">
    <source>
        <dbReference type="ARBA" id="ARBA00022759"/>
    </source>
</evidence>
<dbReference type="EMBL" id="CP017812">
    <property type="protein sequence ID" value="AOZ72544.1"/>
    <property type="molecule type" value="Genomic_DNA"/>
</dbReference>
<dbReference type="Pfam" id="PF01351">
    <property type="entry name" value="RNase_HII"/>
    <property type="match status" value="1"/>
</dbReference>
<dbReference type="PANTHER" id="PTHR10954">
    <property type="entry name" value="RIBONUCLEASE H2 SUBUNIT A"/>
    <property type="match status" value="1"/>
</dbReference>
<feature type="binding site" evidence="12">
    <location>
        <position position="25"/>
    </location>
    <ligand>
        <name>a divalent metal cation</name>
        <dbReference type="ChEBI" id="CHEBI:60240"/>
    </ligand>
</feature>
<evidence type="ECO:0000256" key="4">
    <source>
        <dbReference type="ARBA" id="ARBA00004496"/>
    </source>
</evidence>
<comment type="cofactor">
    <cofactor evidence="2">
        <name>Mg(2+)</name>
        <dbReference type="ChEBI" id="CHEBI:18420"/>
    </cofactor>
</comment>
<evidence type="ECO:0000256" key="6">
    <source>
        <dbReference type="ARBA" id="ARBA00022490"/>
    </source>
</evidence>
<comment type="cofactor">
    <cofactor evidence="12">
        <name>Mn(2+)</name>
        <dbReference type="ChEBI" id="CHEBI:29035"/>
    </cofactor>
    <cofactor evidence="12">
        <name>Mg(2+)</name>
        <dbReference type="ChEBI" id="CHEBI:18420"/>
    </cofactor>
    <text evidence="12">Manganese or magnesium. Binds 1 divalent metal ion per monomer in the absence of substrate. May bind a second metal ion after substrate binding.</text>
</comment>
<protein>
    <recommendedName>
        <fullName evidence="13">Ribonuclease</fullName>
        <ecNumber evidence="13">3.1.26.4</ecNumber>
    </recommendedName>
</protein>
<dbReference type="GO" id="GO:0043137">
    <property type="term" value="P:DNA replication, removal of RNA primer"/>
    <property type="evidence" value="ECO:0007669"/>
    <property type="project" value="TreeGrafter"/>
</dbReference>
<dbReference type="RefSeq" id="WP_071164010.1">
    <property type="nucleotide sequence ID" value="NZ_CP017812.1"/>
</dbReference>
<evidence type="ECO:0000259" key="14">
    <source>
        <dbReference type="PROSITE" id="PS51975"/>
    </source>
</evidence>